<dbReference type="EMBL" id="BLJY01000002">
    <property type="protein sequence ID" value="GFF13880.1"/>
    <property type="molecule type" value="Genomic_DNA"/>
</dbReference>
<dbReference type="InterPro" id="IPR013520">
    <property type="entry name" value="Ribonucl_H"/>
</dbReference>
<feature type="region of interest" description="Disordered" evidence="4">
    <location>
        <begin position="43"/>
        <end position="91"/>
    </location>
</feature>
<dbReference type="InterPro" id="IPR012337">
    <property type="entry name" value="RNaseH-like_sf"/>
</dbReference>
<dbReference type="AlphaFoldDB" id="A0A5M3YVG6"/>
<dbReference type="SUPFAM" id="SSF53098">
    <property type="entry name" value="Ribonuclease H-like"/>
    <property type="match status" value="1"/>
</dbReference>
<dbReference type="InterPro" id="IPR036397">
    <property type="entry name" value="RNaseH_sf"/>
</dbReference>
<dbReference type="VEuPathDB" id="FungiDB:ATEG_02714"/>
<feature type="compositionally biased region" description="Basic residues" evidence="4">
    <location>
        <begin position="17"/>
        <end position="27"/>
    </location>
</feature>
<keyword evidence="3 5" id="KW-0269">Exonuclease</keyword>
<accession>A0A5M3YVG6</accession>
<dbReference type="CDD" id="cd06137">
    <property type="entry name" value="DEDDh_RNase"/>
    <property type="match status" value="1"/>
</dbReference>
<keyword evidence="6" id="KW-1185">Reference proteome</keyword>
<keyword evidence="1" id="KW-0540">Nuclease</keyword>
<gene>
    <name evidence="5" type="ORF">ATEIFO6365_0002099100</name>
</gene>
<dbReference type="InterPro" id="IPR013087">
    <property type="entry name" value="Znf_C2H2_type"/>
</dbReference>
<evidence type="ECO:0000313" key="6">
    <source>
        <dbReference type="Proteomes" id="UP000452235"/>
    </source>
</evidence>
<dbReference type="OrthoDB" id="16516at2759"/>
<organism evidence="5 6">
    <name type="scientific">Aspergillus terreus</name>
    <dbReference type="NCBI Taxonomy" id="33178"/>
    <lineage>
        <taxon>Eukaryota</taxon>
        <taxon>Fungi</taxon>
        <taxon>Dikarya</taxon>
        <taxon>Ascomycota</taxon>
        <taxon>Pezizomycotina</taxon>
        <taxon>Eurotiomycetes</taxon>
        <taxon>Eurotiomycetidae</taxon>
        <taxon>Eurotiales</taxon>
        <taxon>Aspergillaceae</taxon>
        <taxon>Aspergillus</taxon>
        <taxon>Aspergillus subgen. Circumdati</taxon>
    </lineage>
</organism>
<comment type="caution">
    <text evidence="5">The sequence shown here is derived from an EMBL/GenBank/DDBJ whole genome shotgun (WGS) entry which is preliminary data.</text>
</comment>
<dbReference type="PROSITE" id="PS50157">
    <property type="entry name" value="ZINC_FINGER_C2H2_2"/>
    <property type="match status" value="1"/>
</dbReference>
<dbReference type="GO" id="GO:0004527">
    <property type="term" value="F:exonuclease activity"/>
    <property type="evidence" value="ECO:0007669"/>
    <property type="project" value="UniProtKB-KW"/>
</dbReference>
<sequence length="477" mass="52452">MCTLCDKQFKDKVALRQHKKNSPKHRTIPQASRSVSCTAKAQASSLNYEEQRVPAPEAAAGKTAARETGNMEERLTESADQPCPRPLPRLGLHAPQTSFLKGDPDIEIGFTSALAAQYTVDDFSVGPLVLRSIATDRDEAKTENPLASVTVEYQEDTNSKSHELAGLEVPAPWSPIPLREREVVLNALQAQCHPIECLAGERYWIQTPSPVDIDMTRNCSNCGAAKRRISTGPAESVCRFHPAKKAFQFAEPDAKLHKMAPTPAYNPGARKAVVLDCEMVGVLGASGREHSEVVRFSAVDFLSGEVMIDTYVSPQGRVTSWRTKFSGVNASVLAEKEQEGKSIKGWRAARNLLWQFIDAQTILIGHSLNHDLAVLGMVHTCVVDSAIITRLAVGEDCRRQWGLKMLVRQFLDRDIQAGNDGHDCVEDTYATREVILWCMRNASKLQAWAAGERAIIATKHKEKDAIVTDSIEVASAE</sequence>
<dbReference type="InterPro" id="IPR047021">
    <property type="entry name" value="REXO1/3/4-like"/>
</dbReference>
<dbReference type="GO" id="GO:0005634">
    <property type="term" value="C:nucleus"/>
    <property type="evidence" value="ECO:0007669"/>
    <property type="project" value="TreeGrafter"/>
</dbReference>
<evidence type="ECO:0000256" key="2">
    <source>
        <dbReference type="ARBA" id="ARBA00022801"/>
    </source>
</evidence>
<proteinExistence type="predicted"/>
<feature type="compositionally biased region" description="Low complexity" evidence="4">
    <location>
        <begin position="54"/>
        <end position="68"/>
    </location>
</feature>
<dbReference type="PANTHER" id="PTHR12801:SF114">
    <property type="entry name" value="EXONUCLEASE, PUTATIVE (AFU_ORTHOLOGUE AFUA_7G00870)-RELATED"/>
    <property type="match status" value="1"/>
</dbReference>
<evidence type="ECO:0000256" key="3">
    <source>
        <dbReference type="ARBA" id="ARBA00022839"/>
    </source>
</evidence>
<evidence type="ECO:0000256" key="4">
    <source>
        <dbReference type="SAM" id="MobiDB-lite"/>
    </source>
</evidence>
<keyword evidence="2" id="KW-0378">Hydrolase</keyword>
<dbReference type="GO" id="GO:0000027">
    <property type="term" value="P:ribosomal large subunit assembly"/>
    <property type="evidence" value="ECO:0007669"/>
    <property type="project" value="TreeGrafter"/>
</dbReference>
<protein>
    <submittedName>
        <fullName evidence="5">RNA exonuclease</fullName>
    </submittedName>
</protein>
<feature type="region of interest" description="Disordered" evidence="4">
    <location>
        <begin position="17"/>
        <end position="36"/>
    </location>
</feature>
<name>A0A5M3YVG6_ASPTE</name>
<dbReference type="SMART" id="SM00479">
    <property type="entry name" value="EXOIII"/>
    <property type="match status" value="1"/>
</dbReference>
<dbReference type="Gene3D" id="3.30.420.10">
    <property type="entry name" value="Ribonuclease H-like superfamily/Ribonuclease H"/>
    <property type="match status" value="1"/>
</dbReference>
<reference evidence="5 6" key="1">
    <citation type="submission" date="2020-01" db="EMBL/GenBank/DDBJ databases">
        <title>Aspergillus terreus IFO 6365 whole genome shotgun sequence.</title>
        <authorList>
            <person name="Kanamasa S."/>
            <person name="Takahashi H."/>
        </authorList>
    </citation>
    <scope>NUCLEOTIDE SEQUENCE [LARGE SCALE GENOMIC DNA]</scope>
    <source>
        <strain evidence="5 6">IFO 6365</strain>
    </source>
</reference>
<dbReference type="Proteomes" id="UP000452235">
    <property type="component" value="Unassembled WGS sequence"/>
</dbReference>
<evidence type="ECO:0000256" key="1">
    <source>
        <dbReference type="ARBA" id="ARBA00022722"/>
    </source>
</evidence>
<dbReference type="PANTHER" id="PTHR12801">
    <property type="entry name" value="RNA EXONUCLEASE REXO1 / RECO3 FAMILY MEMBER-RELATED"/>
    <property type="match status" value="1"/>
</dbReference>
<evidence type="ECO:0000313" key="5">
    <source>
        <dbReference type="EMBL" id="GFF13880.1"/>
    </source>
</evidence>
<dbReference type="Pfam" id="PF00929">
    <property type="entry name" value="RNase_T"/>
    <property type="match status" value="1"/>
</dbReference>
<dbReference type="GO" id="GO:0003676">
    <property type="term" value="F:nucleic acid binding"/>
    <property type="evidence" value="ECO:0007669"/>
    <property type="project" value="InterPro"/>
</dbReference>
<dbReference type="GO" id="GO:0006364">
    <property type="term" value="P:rRNA processing"/>
    <property type="evidence" value="ECO:0007669"/>
    <property type="project" value="TreeGrafter"/>
</dbReference>